<evidence type="ECO:0000313" key="4">
    <source>
        <dbReference type="Proteomes" id="UP001642540"/>
    </source>
</evidence>
<proteinExistence type="predicted"/>
<dbReference type="Proteomes" id="UP001642540">
    <property type="component" value="Unassembled WGS sequence"/>
</dbReference>
<evidence type="ECO:0000313" key="3">
    <source>
        <dbReference type="EMBL" id="CAL8133919.1"/>
    </source>
</evidence>
<protein>
    <submittedName>
        <fullName evidence="3">Uncharacterized protein</fullName>
    </submittedName>
</protein>
<comment type="caution">
    <text evidence="3">The sequence shown here is derived from an EMBL/GenBank/DDBJ whole genome shotgun (WGS) entry which is preliminary data.</text>
</comment>
<keyword evidence="4" id="KW-1185">Reference proteome</keyword>
<name>A0ABP1RRL8_9HEXA</name>
<keyword evidence="1" id="KW-0175">Coiled coil</keyword>
<evidence type="ECO:0000256" key="2">
    <source>
        <dbReference type="SAM" id="MobiDB-lite"/>
    </source>
</evidence>
<organism evidence="3 4">
    <name type="scientific">Orchesella dallaii</name>
    <dbReference type="NCBI Taxonomy" id="48710"/>
    <lineage>
        <taxon>Eukaryota</taxon>
        <taxon>Metazoa</taxon>
        <taxon>Ecdysozoa</taxon>
        <taxon>Arthropoda</taxon>
        <taxon>Hexapoda</taxon>
        <taxon>Collembola</taxon>
        <taxon>Entomobryomorpha</taxon>
        <taxon>Entomobryoidea</taxon>
        <taxon>Orchesellidae</taxon>
        <taxon>Orchesellinae</taxon>
        <taxon>Orchesella</taxon>
    </lineage>
</organism>
<accession>A0ABP1RRL8</accession>
<feature type="region of interest" description="Disordered" evidence="2">
    <location>
        <begin position="1"/>
        <end position="49"/>
    </location>
</feature>
<reference evidence="3 4" key="1">
    <citation type="submission" date="2024-08" db="EMBL/GenBank/DDBJ databases">
        <authorList>
            <person name="Cucini C."/>
            <person name="Frati F."/>
        </authorList>
    </citation>
    <scope>NUCLEOTIDE SEQUENCE [LARGE SCALE GENOMIC DNA]</scope>
</reference>
<feature type="coiled-coil region" evidence="1">
    <location>
        <begin position="642"/>
        <end position="781"/>
    </location>
</feature>
<feature type="coiled-coil region" evidence="1">
    <location>
        <begin position="147"/>
        <end position="439"/>
    </location>
</feature>
<evidence type="ECO:0000256" key="1">
    <source>
        <dbReference type="SAM" id="Coils"/>
    </source>
</evidence>
<sequence length="792" mass="91589">MAQRFPYYRPPSQPPTTSSQFLRENSAPPVQRPSALHVNSETSLHNSSALPANAPVPLANPSGLLPIQHILRPPQFLPYRQPIEASTNLNSINAPTPLSIPTNLQWQPLKSKEVELKGSRDLIDVFKKQLESLRGKSEENEDPLQKNEELQKLVQATKQTIAEHQKQIDELSKSKEAYKSKNTVLTNRKAARKKKQDDTLVKLKEFEEAVASHKNTIELLENNTSTIQADYLVKVKNLESNLAAANQRIAELNYKLNEAAKIVSDLSLGKETLSNQVETLEADIRSRASEKEDLIFEYEDDVHKVMQQLKLKEVEINEFTRRAAQMEQEFDDSQLEFQSAIKRLNEQVNSESQRALRAEQVQQEQLATLQALNKQIEDQAEQLKQQHLHEKNELQNEMQQKDQTISDEQNRNDDLSECNLKLRRENTELRDLLDHKRDDVPVYKFESLQEDFRNQIGVVKRTKKELVDHQTKLETYRKFEADANNKISLLKYRLKHKSNSITQLTSQNEVLVNLLKDLEKKCVVLNDTYESKFKGLHLQLDDLRRRMDHCEQVEKDRLRNLQDVYKEFGIQAAEIVRQSKINGELETIIRENDDELKSTHGKLKSSLDETDSLKVDVQRVLKLLATFHEERHMESNATDQRMAEKNMELTNLQQLLMQKESEVQSVGERVKSLQCELENSNKEFVSKSQQLELLQQQFDAERERTRNAVISEREYINQIQDLRSQITIKKEEIQSKCNIISAQRTLLDINAGDLNAAKNSYNQLKEEVGRLELDKFNLGEQLACLLVENPNE</sequence>
<gene>
    <name evidence="3" type="ORF">ODALV1_LOCUS25276</name>
</gene>
<dbReference type="EMBL" id="CAXLJM020000103">
    <property type="protein sequence ID" value="CAL8133919.1"/>
    <property type="molecule type" value="Genomic_DNA"/>
</dbReference>
<feature type="coiled-coil region" evidence="1">
    <location>
        <begin position="501"/>
        <end position="546"/>
    </location>
</feature>